<dbReference type="KEGG" id="azc:AZC_1987"/>
<feature type="binding site" evidence="2">
    <location>
        <position position="104"/>
    </location>
    <ligand>
        <name>Mn(2+)</name>
        <dbReference type="ChEBI" id="CHEBI:29035"/>
        <label>2</label>
    </ligand>
</feature>
<feature type="domain" description="Peptidase M20 dimerisation" evidence="3">
    <location>
        <begin position="188"/>
        <end position="281"/>
    </location>
</feature>
<evidence type="ECO:0000259" key="3">
    <source>
        <dbReference type="Pfam" id="PF07687"/>
    </source>
</evidence>
<evidence type="ECO:0000313" key="5">
    <source>
        <dbReference type="Proteomes" id="UP000000270"/>
    </source>
</evidence>
<comment type="cofactor">
    <cofactor evidence="2">
        <name>Mn(2+)</name>
        <dbReference type="ChEBI" id="CHEBI:29035"/>
    </cofactor>
    <text evidence="2">The Mn(2+) ion enhances activity.</text>
</comment>
<dbReference type="GO" id="GO:0046872">
    <property type="term" value="F:metal ion binding"/>
    <property type="evidence" value="ECO:0007669"/>
    <property type="project" value="UniProtKB-KW"/>
</dbReference>
<dbReference type="EMBL" id="AP009384">
    <property type="protein sequence ID" value="BAF87985.1"/>
    <property type="molecule type" value="Genomic_DNA"/>
</dbReference>
<accession>A8I366</accession>
<reference evidence="4 5" key="4">
    <citation type="journal article" date="2009" name="Appl. Environ. Microbiol.">
        <title>Comparative genome-wide transcriptional profiling of Azorhizobium caulinodans ORS571 grown under free-living and symbiotic conditions.</title>
        <authorList>
            <person name="Tsukada S."/>
            <person name="Aono T."/>
            <person name="Akiba N."/>
            <person name="Lee KB."/>
            <person name="Liu CT."/>
            <person name="Toyazaki H."/>
            <person name="Oyaizu H."/>
        </authorList>
    </citation>
    <scope>NUCLEOTIDE SEQUENCE [LARGE SCALE GENOMIC DNA]</scope>
    <source>
        <strain evidence="5">ATCC 43989 / DSM 5975 / JCM 20966 / LMG 6465 / NBRC 14845 / NCIMB 13405 / ORS 571</strain>
    </source>
</reference>
<proteinExistence type="predicted"/>
<reference evidence="4 5" key="1">
    <citation type="journal article" date="2007" name="Appl. Environ. Microbiol.">
        <title>Rhizobial factors required for stem nodule maturation and maintenance in Sesbania rostrata-Azorhizobium caulinodans ORS571 symbiosis.</title>
        <authorList>
            <person name="Suzuki S."/>
            <person name="Aono T."/>
            <person name="Lee KB."/>
            <person name="Suzuki T."/>
            <person name="Liu CT."/>
            <person name="Miwa H."/>
            <person name="Wakao S."/>
            <person name="Iki T."/>
            <person name="Oyaizu H."/>
        </authorList>
    </citation>
    <scope>NUCLEOTIDE SEQUENCE [LARGE SCALE GENOMIC DNA]</scope>
    <source>
        <strain evidence="5">ATCC 43989 / DSM 5975 / JCM 20966 / LMG 6465 / NBRC 14845 / NCIMB 13405 / ORS 571</strain>
    </source>
</reference>
<dbReference type="AlphaFoldDB" id="A8I366"/>
<dbReference type="RefSeq" id="WP_012170514.1">
    <property type="nucleotide sequence ID" value="NC_009937.1"/>
</dbReference>
<gene>
    <name evidence="4" type="ordered locus">AZC_1987</name>
</gene>
<sequence>MPVVNRIADLADEITAWRRDLHAHPELLYDLPRTSALVAERLTAFGCDEVVRGIGGSGVVGLIRGKGPGRTIALRADMDALPLTEITGAPYASTTPGKMHACGHDGHTAMLLGAAKILAETRNFSGTVALVFQPAEEGGAGAKAMIDDGLFERFGIEEIYGMHNMPGIALGAFGMCHGPIMAAADVIHIDIEGRGAHAAQPHDGVDPVLVGSHIVLAAQSLVSRTIDPLKSAVVSITQFNAGTTDNIIPQTAHLCGTVRTYDPEVRDLIESRLAQIAETTAAVFGAKATLRYVRGYPATRNHPAQTDFAARVASDVAGPAAVDTAMPPRMGAEDFSFFLEQRPGAFVFIGNGDTAGLHNPAYDFDDRAIANGTSYWVRLVEMGLPA</sequence>
<organism evidence="4 5">
    <name type="scientific">Azorhizobium caulinodans (strain ATCC 43989 / DSM 5975 / JCM 20966 / LMG 6465 / NBRC 14845 / NCIMB 13405 / ORS 571)</name>
    <dbReference type="NCBI Taxonomy" id="438753"/>
    <lineage>
        <taxon>Bacteria</taxon>
        <taxon>Pseudomonadati</taxon>
        <taxon>Pseudomonadota</taxon>
        <taxon>Alphaproteobacteria</taxon>
        <taxon>Hyphomicrobiales</taxon>
        <taxon>Xanthobacteraceae</taxon>
        <taxon>Azorhizobium</taxon>
    </lineage>
</organism>
<protein>
    <submittedName>
        <fullName evidence="4">Amidohydrolase</fullName>
    </submittedName>
</protein>
<keyword evidence="2" id="KW-0464">Manganese</keyword>
<dbReference type="STRING" id="438753.AZC_1987"/>
<feature type="binding site" evidence="2">
    <location>
        <position position="358"/>
    </location>
    <ligand>
        <name>Mn(2+)</name>
        <dbReference type="ChEBI" id="CHEBI:29035"/>
        <label>2</label>
    </ligand>
</feature>
<dbReference type="InterPro" id="IPR017439">
    <property type="entry name" value="Amidohydrolase"/>
</dbReference>
<keyword evidence="1 4" id="KW-0378">Hydrolase</keyword>
<feature type="binding site" evidence="2">
    <location>
        <position position="163"/>
    </location>
    <ligand>
        <name>Mn(2+)</name>
        <dbReference type="ChEBI" id="CHEBI:29035"/>
        <label>2</label>
    </ligand>
</feature>
<feature type="binding site" evidence="2">
    <location>
        <position position="137"/>
    </location>
    <ligand>
        <name>Mn(2+)</name>
        <dbReference type="ChEBI" id="CHEBI:29035"/>
        <label>2</label>
    </ligand>
</feature>
<dbReference type="FunFam" id="3.30.70.360:FF:000001">
    <property type="entry name" value="N-acetyldiaminopimelate deacetylase"/>
    <property type="match status" value="1"/>
</dbReference>
<dbReference type="PANTHER" id="PTHR11014">
    <property type="entry name" value="PEPTIDASE M20 FAMILY MEMBER"/>
    <property type="match status" value="1"/>
</dbReference>
<reference evidence="5" key="2">
    <citation type="submission" date="2007-04" db="EMBL/GenBank/DDBJ databases">
        <title>Complete genome sequence of the nitrogen-fixing bacterium Azorhizobium caulinodans ORS571.</title>
        <authorList>
            <person name="Lee K.B."/>
            <person name="Backer P.D."/>
            <person name="Aono T."/>
            <person name="Liu C.T."/>
            <person name="Suzuki S."/>
            <person name="Suzuki T."/>
            <person name="Kaneko T."/>
            <person name="Yamada M."/>
            <person name="Tabata S."/>
            <person name="Kupfer D.M."/>
            <person name="Najar F.Z."/>
            <person name="Wiley G.B."/>
            <person name="Roe B."/>
            <person name="Binnewies T."/>
            <person name="Ussery D."/>
            <person name="Vereecke D."/>
            <person name="Gevers D."/>
            <person name="Holsters M."/>
            <person name="Oyaizu H."/>
        </authorList>
    </citation>
    <scope>NUCLEOTIDE SEQUENCE [LARGE SCALE GENOMIC DNA]</scope>
    <source>
        <strain evidence="5">ATCC 43989 / DSM 5975 / JCM 20966 / LMG 6465 / NBRC 14845 / NCIMB 13405 / ORS 571</strain>
    </source>
</reference>
<reference evidence="4 5" key="5">
    <citation type="journal article" date="2010" name="Appl. Environ. Microbiol.">
        <title>phrR-like gene praR of Azorhizobium caulinodans ORS571 is essential for symbiosis with Sesbania rostrata and is involved in expression of reb genes.</title>
        <authorList>
            <person name="Akiba N."/>
            <person name="Aono T."/>
            <person name="Toyazaki H."/>
            <person name="Sato S."/>
            <person name="Oyaizu H."/>
        </authorList>
    </citation>
    <scope>NUCLEOTIDE SEQUENCE [LARGE SCALE GENOMIC DNA]</scope>
    <source>
        <strain evidence="5">ATCC 43989 / DSM 5975 / JCM 20966 / LMG 6465 / NBRC 14845 / NCIMB 13405 / ORS 571</strain>
    </source>
</reference>
<dbReference type="InterPro" id="IPR002933">
    <property type="entry name" value="Peptidase_M20"/>
</dbReference>
<dbReference type="Proteomes" id="UP000000270">
    <property type="component" value="Chromosome"/>
</dbReference>
<dbReference type="Gene3D" id="3.40.630.10">
    <property type="entry name" value="Zn peptidases"/>
    <property type="match status" value="1"/>
</dbReference>
<reference evidence="4 5" key="3">
    <citation type="journal article" date="2008" name="BMC Genomics">
        <title>The genome of the versatile nitrogen fixer Azorhizobium caulinodans ORS571.</title>
        <authorList>
            <person name="Lee KB."/>
            <person name="Backer P.D."/>
            <person name="Aono T."/>
            <person name="Liu CT."/>
            <person name="Suzuki S."/>
            <person name="Suzuki T."/>
            <person name="Kaneko T."/>
            <person name="Yamada M."/>
            <person name="Tabata S."/>
            <person name="Kupfer D.M."/>
            <person name="Najar F.Z."/>
            <person name="Wiley G.B."/>
            <person name="Roe B."/>
            <person name="Binnewies T.T."/>
            <person name="Ussery D.W."/>
            <person name="D'Haeze W."/>
            <person name="Herder J.D."/>
            <person name="Gevers D."/>
            <person name="Vereecke D."/>
            <person name="Holsters M."/>
            <person name="Oyaizu H."/>
        </authorList>
    </citation>
    <scope>NUCLEOTIDE SEQUENCE [LARGE SCALE GENOMIC DNA]</scope>
    <source>
        <strain evidence="5">ATCC 43989 / DSM 5975 / JCM 20966 / LMG 6465 / NBRC 14845 / NCIMB 13405 / ORS 571</strain>
    </source>
</reference>
<keyword evidence="2" id="KW-0479">Metal-binding</keyword>
<dbReference type="InterPro" id="IPR011650">
    <property type="entry name" value="Peptidase_M20_dimer"/>
</dbReference>
<dbReference type="GO" id="GO:0019877">
    <property type="term" value="P:diaminopimelate biosynthetic process"/>
    <property type="evidence" value="ECO:0007669"/>
    <property type="project" value="UniProtKB-ARBA"/>
</dbReference>
<dbReference type="SUPFAM" id="SSF53187">
    <property type="entry name" value="Zn-dependent exopeptidases"/>
    <property type="match status" value="1"/>
</dbReference>
<dbReference type="Pfam" id="PF07687">
    <property type="entry name" value="M20_dimer"/>
    <property type="match status" value="1"/>
</dbReference>
<dbReference type="GO" id="GO:0050118">
    <property type="term" value="F:N-acetyldiaminopimelate deacetylase activity"/>
    <property type="evidence" value="ECO:0007669"/>
    <property type="project" value="UniProtKB-ARBA"/>
</dbReference>
<evidence type="ECO:0000256" key="1">
    <source>
        <dbReference type="ARBA" id="ARBA00022801"/>
    </source>
</evidence>
<dbReference type="eggNOG" id="COG1473">
    <property type="taxonomic scope" value="Bacteria"/>
</dbReference>
<name>A8I366_AZOC5</name>
<dbReference type="PANTHER" id="PTHR11014:SF63">
    <property type="entry name" value="METALLOPEPTIDASE, PUTATIVE (AFU_ORTHOLOGUE AFUA_6G09600)-RELATED"/>
    <property type="match status" value="1"/>
</dbReference>
<dbReference type="SUPFAM" id="SSF55031">
    <property type="entry name" value="Bacterial exopeptidase dimerisation domain"/>
    <property type="match status" value="1"/>
</dbReference>
<feature type="binding site" evidence="2">
    <location>
        <position position="102"/>
    </location>
    <ligand>
        <name>Mn(2+)</name>
        <dbReference type="ChEBI" id="CHEBI:29035"/>
        <label>2</label>
    </ligand>
</feature>
<dbReference type="Pfam" id="PF01546">
    <property type="entry name" value="Peptidase_M20"/>
    <property type="match status" value="1"/>
</dbReference>
<evidence type="ECO:0000313" key="4">
    <source>
        <dbReference type="EMBL" id="BAF87985.1"/>
    </source>
</evidence>
<evidence type="ECO:0000256" key="2">
    <source>
        <dbReference type="PIRSR" id="PIRSR005962-1"/>
    </source>
</evidence>
<keyword evidence="5" id="KW-1185">Reference proteome</keyword>
<dbReference type="HOGENOM" id="CLU_023257_0_1_5"/>
<reference evidence="4 5" key="6">
    <citation type="journal article" date="2011" name="Appl. Environ. Microbiol.">
        <title>Involvement of the azorhizobial chromosome partition gene (parA) in the onset of bacteroid differentiation during Sesbania rostrata stem nodule development.</title>
        <authorList>
            <person name="Liu CT."/>
            <person name="Lee KB."/>
            <person name="Wang YS."/>
            <person name="Peng MH."/>
            <person name="Lee KT."/>
            <person name="Suzuki S."/>
            <person name="Suzuki T."/>
            <person name="Oyaizu H."/>
        </authorList>
    </citation>
    <scope>NUCLEOTIDE SEQUENCE [LARGE SCALE GENOMIC DNA]</scope>
    <source>
        <strain evidence="5">ATCC 43989 / DSM 5975 / JCM 20966 / LMG 6465 / NBRC 14845 / NCIMB 13405 / ORS 571</strain>
    </source>
</reference>
<dbReference type="NCBIfam" id="TIGR01891">
    <property type="entry name" value="amidohydrolases"/>
    <property type="match status" value="1"/>
</dbReference>
<dbReference type="CDD" id="cd05666">
    <property type="entry name" value="M20_Acy1-like"/>
    <property type="match status" value="1"/>
</dbReference>
<dbReference type="PIRSF" id="PIRSF005962">
    <property type="entry name" value="Pept_M20D_amidohydro"/>
    <property type="match status" value="1"/>
</dbReference>
<dbReference type="InterPro" id="IPR036264">
    <property type="entry name" value="Bact_exopeptidase_dim_dom"/>
</dbReference>
<dbReference type="Gene3D" id="3.30.70.360">
    <property type="match status" value="1"/>
</dbReference>